<dbReference type="STRING" id="880071.Fleli_0825"/>
<organism evidence="2 3">
    <name type="scientific">Bernardetia litoralis (strain ATCC 23117 / DSM 6794 / NBRC 15988 / NCIMB 1366 / Fx l1 / Sio-4)</name>
    <name type="common">Flexibacter litoralis</name>
    <dbReference type="NCBI Taxonomy" id="880071"/>
    <lineage>
        <taxon>Bacteria</taxon>
        <taxon>Pseudomonadati</taxon>
        <taxon>Bacteroidota</taxon>
        <taxon>Cytophagia</taxon>
        <taxon>Cytophagales</taxon>
        <taxon>Bernardetiaceae</taxon>
        <taxon>Bernardetia</taxon>
    </lineage>
</organism>
<dbReference type="eggNOG" id="COG1479">
    <property type="taxonomic scope" value="Bacteria"/>
</dbReference>
<protein>
    <recommendedName>
        <fullName evidence="1">GmrSD restriction endonucleases N-terminal domain-containing protein</fullName>
    </recommendedName>
</protein>
<dbReference type="PANTHER" id="PTHR39639:SF1">
    <property type="entry name" value="DUF262 DOMAIN-CONTAINING PROTEIN"/>
    <property type="match status" value="1"/>
</dbReference>
<dbReference type="PANTHER" id="PTHR39639">
    <property type="entry name" value="CHROMOSOME 16, WHOLE GENOME SHOTGUN SEQUENCE"/>
    <property type="match status" value="1"/>
</dbReference>
<gene>
    <name evidence="2" type="ordered locus">Fleli_0825</name>
</gene>
<evidence type="ECO:0000313" key="2">
    <source>
        <dbReference type="EMBL" id="AFM03283.1"/>
    </source>
</evidence>
<dbReference type="OrthoDB" id="9764212at2"/>
<dbReference type="PATRIC" id="fig|880071.3.peg.800"/>
<keyword evidence="3" id="KW-1185">Reference proteome</keyword>
<dbReference type="HOGENOM" id="CLU_038557_2_0_10"/>
<evidence type="ECO:0000313" key="3">
    <source>
        <dbReference type="Proteomes" id="UP000006054"/>
    </source>
</evidence>
<dbReference type="KEGG" id="fli:Fleli_0825"/>
<name>I4AH48_BERLS</name>
<dbReference type="Proteomes" id="UP000006054">
    <property type="component" value="Chromosome"/>
</dbReference>
<accession>I4AH48</accession>
<feature type="domain" description="GmrSD restriction endonucleases N-terminal" evidence="1">
    <location>
        <begin position="43"/>
        <end position="176"/>
    </location>
</feature>
<dbReference type="EMBL" id="CP003345">
    <property type="protein sequence ID" value="AFM03283.1"/>
    <property type="molecule type" value="Genomic_DNA"/>
</dbReference>
<dbReference type="InterPro" id="IPR004919">
    <property type="entry name" value="GmrSD_N"/>
</dbReference>
<evidence type="ECO:0000259" key="1">
    <source>
        <dbReference type="Pfam" id="PF03235"/>
    </source>
</evidence>
<proteinExistence type="predicted"/>
<dbReference type="AlphaFoldDB" id="I4AH48"/>
<sequence length="346" mass="41163">MEAIQRDEIEKEIREKQKTVDYDTKEFTIELLLSKYTKDKETDENEIYVPYYQRAFVWNLERQSKFIESVILGLPIPYIFTAEMEDGRLEIVDGSQRIRTLEAFIENKFKLIKLEVLENMNGCYFDDLPVPRKRKFLNTTLRMIVLSEKSNDDARFMVFERINTGSDLLRDMEKRLGSYQGEFTEFMVEYTKNPLFIELTGFTKKASDRKEPEELILRFFAYSDDYLDFKGNVNDFLDKYLKKQNLDGFDEEIYKQRFNNVLEFVKKYFPNGLTKTLNSKKTPRLRFEAITVGVYLALKQNPNLEPTNMDWLESDEFEQEIKGQASNSPKRVKSRIEFVRDRLLSN</sequence>
<reference evidence="3" key="1">
    <citation type="submission" date="2012-06" db="EMBL/GenBank/DDBJ databases">
        <title>The complete genome of Flexibacter litoralis DSM 6794.</title>
        <authorList>
            <person name="Lucas S."/>
            <person name="Copeland A."/>
            <person name="Lapidus A."/>
            <person name="Glavina del Rio T."/>
            <person name="Dalin E."/>
            <person name="Tice H."/>
            <person name="Bruce D."/>
            <person name="Goodwin L."/>
            <person name="Pitluck S."/>
            <person name="Peters L."/>
            <person name="Ovchinnikova G."/>
            <person name="Lu M."/>
            <person name="Kyrpides N."/>
            <person name="Mavromatis K."/>
            <person name="Ivanova N."/>
            <person name="Brettin T."/>
            <person name="Detter J.C."/>
            <person name="Han C."/>
            <person name="Larimer F."/>
            <person name="Land M."/>
            <person name="Hauser L."/>
            <person name="Markowitz V."/>
            <person name="Cheng J.-F."/>
            <person name="Hugenholtz P."/>
            <person name="Woyke T."/>
            <person name="Wu D."/>
            <person name="Spring S."/>
            <person name="Lang E."/>
            <person name="Kopitz M."/>
            <person name="Brambilla E."/>
            <person name="Klenk H.-P."/>
            <person name="Eisen J.A."/>
        </authorList>
    </citation>
    <scope>NUCLEOTIDE SEQUENCE [LARGE SCALE GENOMIC DNA]</scope>
    <source>
        <strain evidence="3">ATCC 23117 / DSM 6794 / NBRC 15988 / NCIMB 1366 / Sio-4</strain>
    </source>
</reference>
<dbReference type="Pfam" id="PF03235">
    <property type="entry name" value="GmrSD_N"/>
    <property type="match status" value="1"/>
</dbReference>
<dbReference type="RefSeq" id="WP_014796741.1">
    <property type="nucleotide sequence ID" value="NC_018018.1"/>
</dbReference>